<evidence type="ECO:0000313" key="1">
    <source>
        <dbReference type="EMBL" id="KAG2643637.1"/>
    </source>
</evidence>
<comment type="caution">
    <text evidence="1">The sequence shown here is derived from an EMBL/GenBank/DDBJ whole genome shotgun (WGS) entry which is preliminary data.</text>
</comment>
<dbReference type="Proteomes" id="UP000823388">
    <property type="component" value="Chromosome 2K"/>
</dbReference>
<evidence type="ECO:0000313" key="2">
    <source>
        <dbReference type="Proteomes" id="UP000823388"/>
    </source>
</evidence>
<keyword evidence="2" id="KW-1185">Reference proteome</keyword>
<sequence>MARACAQFRRRRAEAPRSVRVGTAADIYECVEDTAELLDAFTGFGGSGGHAASCRRGVLGVRGLERRCGAKVVKCGANLCKRARPLAVAAQPPPVALPVQLLQAPMLAAAAPAAGAGAASRGSAATTPRAASRSR</sequence>
<accession>A0A8T0WBE1</accession>
<organism evidence="1 2">
    <name type="scientific">Panicum virgatum</name>
    <name type="common">Blackwell switchgrass</name>
    <dbReference type="NCBI Taxonomy" id="38727"/>
    <lineage>
        <taxon>Eukaryota</taxon>
        <taxon>Viridiplantae</taxon>
        <taxon>Streptophyta</taxon>
        <taxon>Embryophyta</taxon>
        <taxon>Tracheophyta</taxon>
        <taxon>Spermatophyta</taxon>
        <taxon>Magnoliopsida</taxon>
        <taxon>Liliopsida</taxon>
        <taxon>Poales</taxon>
        <taxon>Poaceae</taxon>
        <taxon>PACMAD clade</taxon>
        <taxon>Panicoideae</taxon>
        <taxon>Panicodae</taxon>
        <taxon>Paniceae</taxon>
        <taxon>Panicinae</taxon>
        <taxon>Panicum</taxon>
        <taxon>Panicum sect. Hiantes</taxon>
    </lineage>
</organism>
<gene>
    <name evidence="1" type="ORF">PVAP13_2KG347770</name>
</gene>
<name>A0A8T0WBE1_PANVG</name>
<protein>
    <submittedName>
        <fullName evidence="1">Uncharacterized protein</fullName>
    </submittedName>
</protein>
<reference evidence="1" key="1">
    <citation type="submission" date="2020-05" db="EMBL/GenBank/DDBJ databases">
        <title>WGS assembly of Panicum virgatum.</title>
        <authorList>
            <person name="Lovell J.T."/>
            <person name="Jenkins J."/>
            <person name="Shu S."/>
            <person name="Juenger T.E."/>
            <person name="Schmutz J."/>
        </authorList>
    </citation>
    <scope>NUCLEOTIDE SEQUENCE</scope>
    <source>
        <strain evidence="1">AP13</strain>
    </source>
</reference>
<proteinExistence type="predicted"/>
<dbReference type="EMBL" id="CM029039">
    <property type="protein sequence ID" value="KAG2643637.1"/>
    <property type="molecule type" value="Genomic_DNA"/>
</dbReference>
<dbReference type="AlphaFoldDB" id="A0A8T0WBE1"/>